<proteinExistence type="predicted"/>
<dbReference type="Proteomes" id="UP000001520">
    <property type="component" value="Plasmid megaplasmid pDF308"/>
</dbReference>
<reference evidence="1 2" key="1">
    <citation type="journal article" date="2010" name="DNA Res.">
        <title>Bacterial lifestyle in a deep-sea hydrothermal vent chimney revealed by the genome sequence of the thermophilic bacterium Deferribacter desulfuricans SSM1.</title>
        <authorList>
            <person name="Takaki Y."/>
            <person name="Shimamura S."/>
            <person name="Nakagawa S."/>
            <person name="Fukuhara Y."/>
            <person name="Horikawa H."/>
            <person name="Ankai A."/>
            <person name="Harada T."/>
            <person name="Hosoyama A."/>
            <person name="Oguchi A."/>
            <person name="Fukui S."/>
            <person name="Fujita N."/>
            <person name="Takami H."/>
            <person name="Takai K."/>
        </authorList>
    </citation>
    <scope>NUCLEOTIDE SEQUENCE [LARGE SCALE GENOMIC DNA]</scope>
    <source>
        <strain evidence="2">DSM 14783 / JCM 11476 / NBRC 101012 / SSM1</strain>
        <plasmid evidence="2">Plasmid megaplasmid pDF308</plasmid>
    </source>
</reference>
<dbReference type="HOGENOM" id="CLU_1802952_0_0_0"/>
<dbReference type="KEGG" id="ddf:DEFDS_P183"/>
<evidence type="ECO:0000313" key="2">
    <source>
        <dbReference type="Proteomes" id="UP000001520"/>
    </source>
</evidence>
<geneLocation type="plasmid" evidence="1 2">
    <name>megaplasmid pDF308</name>
</geneLocation>
<sequence length="143" mass="16323">MQIKKITIFILLLLMMIPTLIFAKDKVQVEPLFSSSSVVKGTITTYFPNIFKKHTLLTISPIVANYWAGKAYLQKKNQSENEFIMLNAKRIIEKTAEGYCSGFLGTLGYNKGYYAVDHFDFHPVADEYRVNFDVSGNIMCFTN</sequence>
<evidence type="ECO:0000313" key="1">
    <source>
        <dbReference type="EMBL" id="BAI81803.1"/>
    </source>
</evidence>
<dbReference type="RefSeq" id="WP_013009019.1">
    <property type="nucleotide sequence ID" value="NC_013940.1"/>
</dbReference>
<accession>D3PF11</accession>
<keyword evidence="1" id="KW-0614">Plasmid</keyword>
<protein>
    <submittedName>
        <fullName evidence="1">Uncharacterized protein</fullName>
    </submittedName>
</protein>
<dbReference type="EMBL" id="AP011530">
    <property type="protein sequence ID" value="BAI81803.1"/>
    <property type="molecule type" value="Genomic_DNA"/>
</dbReference>
<organism evidence="1 2">
    <name type="scientific">Deferribacter desulfuricans (strain DSM 14783 / JCM 11476 / NBRC 101012 / SSM1)</name>
    <dbReference type="NCBI Taxonomy" id="639282"/>
    <lineage>
        <taxon>Bacteria</taxon>
        <taxon>Pseudomonadati</taxon>
        <taxon>Deferribacterota</taxon>
        <taxon>Deferribacteres</taxon>
        <taxon>Deferribacterales</taxon>
        <taxon>Deferribacteraceae</taxon>
        <taxon>Deferribacter</taxon>
    </lineage>
</organism>
<name>D3PF11_DEFDS</name>
<gene>
    <name evidence="1" type="ordered locus">DEFDS_P183</name>
</gene>
<dbReference type="AlphaFoldDB" id="D3PF11"/>
<keyword evidence="2" id="KW-1185">Reference proteome</keyword>